<keyword evidence="4" id="KW-1185">Reference proteome</keyword>
<dbReference type="CDD" id="cd07197">
    <property type="entry name" value="nitrilase"/>
    <property type="match status" value="1"/>
</dbReference>
<dbReference type="PANTHER" id="PTHR43674">
    <property type="entry name" value="NITRILASE C965.09-RELATED"/>
    <property type="match status" value="1"/>
</dbReference>
<dbReference type="Proteomes" id="UP001216638">
    <property type="component" value="Chromosome 6"/>
</dbReference>
<dbReference type="Pfam" id="PF00795">
    <property type="entry name" value="CN_hydrolase"/>
    <property type="match status" value="1"/>
</dbReference>
<evidence type="ECO:0000313" key="4">
    <source>
        <dbReference type="Proteomes" id="UP001216638"/>
    </source>
</evidence>
<name>A0AAF0IRH9_9BASI</name>
<sequence length="347" mass="38052">MASDLPVQGAFVHGANAEEERLRLHVVLAQVYPNSSEHGVIDEALPKLARLAQEAAASGADVIVFPEYFLTGATHGAWHSVKHTPALQGHDIAPWVKDVADIAAAHDIAIVTGSVVQLRAFGQGDTSQHGLYNTTYFVDRKGTVCGIYTKRNLWHAERAILAGATDETHPLEDQAATFVFETRRGLVVRSAMVMCWDLMFPEAFRRMIGPKEESRGDAHLDRPGQWIGPDVIFAPTCWYADDSGPAALAWNKNCEEACLNALTVCRAMENESFVCMCNAAGPPRDRAETPRGLGLSSCSAPLLGCTARVEHEHEALLYHTLDLRVLTTARDIFRIRYDLHDGLPSRS</sequence>
<organism evidence="3 4">
    <name type="scientific">Malassezia brasiliensis</name>
    <dbReference type="NCBI Taxonomy" id="1821822"/>
    <lineage>
        <taxon>Eukaryota</taxon>
        <taxon>Fungi</taxon>
        <taxon>Dikarya</taxon>
        <taxon>Basidiomycota</taxon>
        <taxon>Ustilaginomycotina</taxon>
        <taxon>Malasseziomycetes</taxon>
        <taxon>Malasseziales</taxon>
        <taxon>Malasseziaceae</taxon>
        <taxon>Malassezia</taxon>
    </lineage>
</organism>
<dbReference type="InterPro" id="IPR003010">
    <property type="entry name" value="C-N_Hydrolase"/>
</dbReference>
<dbReference type="PROSITE" id="PS50263">
    <property type="entry name" value="CN_HYDROLASE"/>
    <property type="match status" value="1"/>
</dbReference>
<reference evidence="3" key="1">
    <citation type="submission" date="2023-03" db="EMBL/GenBank/DDBJ databases">
        <title>Mating type loci evolution in Malassezia.</title>
        <authorList>
            <person name="Coelho M.A."/>
        </authorList>
    </citation>
    <scope>NUCLEOTIDE SEQUENCE</scope>
    <source>
        <strain evidence="3">CBS 14135</strain>
    </source>
</reference>
<evidence type="ECO:0000259" key="2">
    <source>
        <dbReference type="PROSITE" id="PS50263"/>
    </source>
</evidence>
<dbReference type="SUPFAM" id="SSF56317">
    <property type="entry name" value="Carbon-nitrogen hydrolase"/>
    <property type="match status" value="1"/>
</dbReference>
<keyword evidence="1" id="KW-0378">Hydrolase</keyword>
<evidence type="ECO:0000256" key="1">
    <source>
        <dbReference type="ARBA" id="ARBA00022801"/>
    </source>
</evidence>
<dbReference type="GO" id="GO:0016811">
    <property type="term" value="F:hydrolase activity, acting on carbon-nitrogen (but not peptide) bonds, in linear amides"/>
    <property type="evidence" value="ECO:0007669"/>
    <property type="project" value="TreeGrafter"/>
</dbReference>
<accession>A0AAF0IRH9</accession>
<gene>
    <name evidence="3" type="ORF">MBRA1_003851</name>
</gene>
<proteinExistence type="predicted"/>
<dbReference type="PANTHER" id="PTHR43674:SF16">
    <property type="entry name" value="CARBON-NITROGEN FAMILY, PUTATIVE (AFU_ORTHOLOGUE AFUA_5G02350)-RELATED"/>
    <property type="match status" value="1"/>
</dbReference>
<feature type="domain" description="CN hydrolase" evidence="2">
    <location>
        <begin position="22"/>
        <end position="323"/>
    </location>
</feature>
<dbReference type="InterPro" id="IPR036526">
    <property type="entry name" value="C-N_Hydrolase_sf"/>
</dbReference>
<evidence type="ECO:0000313" key="3">
    <source>
        <dbReference type="EMBL" id="WFC97185.1"/>
    </source>
</evidence>
<dbReference type="AlphaFoldDB" id="A0AAF0IRH9"/>
<dbReference type="EMBL" id="CP119956">
    <property type="protein sequence ID" value="WFC97185.1"/>
    <property type="molecule type" value="Genomic_DNA"/>
</dbReference>
<protein>
    <recommendedName>
        <fullName evidence="2">CN hydrolase domain-containing protein</fullName>
    </recommendedName>
</protein>
<dbReference type="InterPro" id="IPR050345">
    <property type="entry name" value="Aliph_Amidase/BUP"/>
</dbReference>
<dbReference type="Gene3D" id="3.60.110.10">
    <property type="entry name" value="Carbon-nitrogen hydrolase"/>
    <property type="match status" value="1"/>
</dbReference>